<keyword evidence="3" id="KW-1185">Reference proteome</keyword>
<organism evidence="2 3">
    <name type="scientific">Pseudoruegeria aquimaris</name>
    <dbReference type="NCBI Taxonomy" id="393663"/>
    <lineage>
        <taxon>Bacteria</taxon>
        <taxon>Pseudomonadati</taxon>
        <taxon>Pseudomonadota</taxon>
        <taxon>Alphaproteobacteria</taxon>
        <taxon>Rhodobacterales</taxon>
        <taxon>Roseobacteraceae</taxon>
        <taxon>Pseudoruegeria</taxon>
    </lineage>
</organism>
<gene>
    <name evidence="2" type="ORF">PSA7680_00343</name>
</gene>
<dbReference type="EMBL" id="FWFQ01000002">
    <property type="protein sequence ID" value="SLN14499.1"/>
    <property type="molecule type" value="Genomic_DNA"/>
</dbReference>
<keyword evidence="1" id="KW-0812">Transmembrane</keyword>
<reference evidence="2 3" key="1">
    <citation type="submission" date="2017-03" db="EMBL/GenBank/DDBJ databases">
        <authorList>
            <person name="Afonso C.L."/>
            <person name="Miller P.J."/>
            <person name="Scott M.A."/>
            <person name="Spackman E."/>
            <person name="Goraichik I."/>
            <person name="Dimitrov K.M."/>
            <person name="Suarez D.L."/>
            <person name="Swayne D.E."/>
        </authorList>
    </citation>
    <scope>NUCLEOTIDE SEQUENCE [LARGE SCALE GENOMIC DNA]</scope>
    <source>
        <strain evidence="2 3">CECT 7680</strain>
    </source>
</reference>
<keyword evidence="1" id="KW-1133">Transmembrane helix</keyword>
<dbReference type="RefSeq" id="WP_085866933.1">
    <property type="nucleotide sequence ID" value="NZ_FWFQ01000002.1"/>
</dbReference>
<evidence type="ECO:0000313" key="2">
    <source>
        <dbReference type="EMBL" id="SLN14499.1"/>
    </source>
</evidence>
<proteinExistence type="predicted"/>
<feature type="transmembrane region" description="Helical" evidence="1">
    <location>
        <begin position="35"/>
        <end position="52"/>
    </location>
</feature>
<evidence type="ECO:0000256" key="1">
    <source>
        <dbReference type="SAM" id="Phobius"/>
    </source>
</evidence>
<feature type="transmembrane region" description="Helical" evidence="1">
    <location>
        <begin position="64"/>
        <end position="83"/>
    </location>
</feature>
<evidence type="ECO:0000313" key="3">
    <source>
        <dbReference type="Proteomes" id="UP000193409"/>
    </source>
</evidence>
<dbReference type="Proteomes" id="UP000193409">
    <property type="component" value="Unassembled WGS sequence"/>
</dbReference>
<accession>A0A1Y5RE40</accession>
<dbReference type="AlphaFoldDB" id="A0A1Y5RE40"/>
<sequence>MLYAVFVLLIVGFPAGYGAFALTHSREPKERELGGFLLLYALALAGGYFFFLPEGKTMGARHTFNVPVVIGLSLAVGFLTGLYKNLRRR</sequence>
<keyword evidence="1" id="KW-0472">Membrane</keyword>
<feature type="transmembrane region" description="Helical" evidence="1">
    <location>
        <begin position="6"/>
        <end position="23"/>
    </location>
</feature>
<name>A0A1Y5RE40_9RHOB</name>
<protein>
    <submittedName>
        <fullName evidence="2">Uncharacterized protein</fullName>
    </submittedName>
</protein>